<dbReference type="Gene3D" id="1.10.260.40">
    <property type="entry name" value="lambda repressor-like DNA-binding domains"/>
    <property type="match status" value="1"/>
</dbReference>
<dbReference type="InterPro" id="IPR011990">
    <property type="entry name" value="TPR-like_helical_dom_sf"/>
</dbReference>
<dbReference type="Proteomes" id="UP000295281">
    <property type="component" value="Unassembled WGS sequence"/>
</dbReference>
<comment type="caution">
    <text evidence="2">The sequence shown here is derived from an EMBL/GenBank/DDBJ whole genome shotgun (WGS) entry which is preliminary data.</text>
</comment>
<dbReference type="CDD" id="cd00093">
    <property type="entry name" value="HTH_XRE"/>
    <property type="match status" value="1"/>
</dbReference>
<evidence type="ECO:0000259" key="1">
    <source>
        <dbReference type="PROSITE" id="PS50943"/>
    </source>
</evidence>
<evidence type="ECO:0000313" key="2">
    <source>
        <dbReference type="EMBL" id="TDQ52890.1"/>
    </source>
</evidence>
<keyword evidence="3" id="KW-1185">Reference proteome</keyword>
<dbReference type="InterPro" id="IPR001387">
    <property type="entry name" value="Cro/C1-type_HTH"/>
</dbReference>
<protein>
    <submittedName>
        <fullName evidence="2">Helix-turn-helix protein</fullName>
    </submittedName>
</protein>
<reference evidence="2 3" key="1">
    <citation type="submission" date="2019-03" db="EMBL/GenBank/DDBJ databases">
        <title>Genomic Encyclopedia of Type Strains, Phase IV (KMG-IV): sequencing the most valuable type-strain genomes for metagenomic binning, comparative biology and taxonomic classification.</title>
        <authorList>
            <person name="Goeker M."/>
        </authorList>
    </citation>
    <scope>NUCLEOTIDE SEQUENCE [LARGE SCALE GENOMIC DNA]</scope>
    <source>
        <strain evidence="2 3">DSM 46770</strain>
    </source>
</reference>
<dbReference type="SUPFAM" id="SSF47413">
    <property type="entry name" value="lambda repressor-like DNA-binding domains"/>
    <property type="match status" value="1"/>
</dbReference>
<accession>A0A4R6V2I9</accession>
<dbReference type="EMBL" id="SNYN01000005">
    <property type="protein sequence ID" value="TDQ52890.1"/>
    <property type="molecule type" value="Genomic_DNA"/>
</dbReference>
<dbReference type="InterPro" id="IPR010982">
    <property type="entry name" value="Lambda_DNA-bd_dom_sf"/>
</dbReference>
<dbReference type="GO" id="GO:0003677">
    <property type="term" value="F:DNA binding"/>
    <property type="evidence" value="ECO:0007669"/>
    <property type="project" value="InterPro"/>
</dbReference>
<dbReference type="SMART" id="SM00530">
    <property type="entry name" value="HTH_XRE"/>
    <property type="match status" value="1"/>
</dbReference>
<dbReference type="Gene3D" id="1.25.40.10">
    <property type="entry name" value="Tetratricopeptide repeat domain"/>
    <property type="match status" value="1"/>
</dbReference>
<sequence>MPKSVTGVSVGERIAIARKVTGLNQQALAQRASYSVSMIRAVEQGREPASPSLVAAVAKALRIETSELYGQPYRGLLNEDGGIPGMSEIQTLFAEGSFVEPVAPPSLDELKTALTSIQQDRRSDHGRRALARIPVLLRQLSGAVESAATEEEREHAYRLLARTYGNTAQLTYRFGWLALASSALDRMEQAAEKTGEPLLTAHAIQQRSLILLSHAAYDTGLRLIQRSLDLIPAGASDEDALALQGSAHLRGAILAARARDRERAEDHITEARRIGHVVGRESTAYDTNFGPGNVEIHRVAVELETGDPGKAARLGSRIRIPEDVKPTRTGHHWQDVARAWTLAGDHTAALRALNNARRVAPQQTRYHPQVHETIRAIAAAEHRNSTSVAHFADWLGVKY</sequence>
<dbReference type="OrthoDB" id="3504495at2"/>
<dbReference type="Pfam" id="PF13560">
    <property type="entry name" value="HTH_31"/>
    <property type="match status" value="1"/>
</dbReference>
<proteinExistence type="predicted"/>
<feature type="domain" description="HTH cro/C1-type" evidence="1">
    <location>
        <begin position="14"/>
        <end position="68"/>
    </location>
</feature>
<organism evidence="2 3">
    <name type="scientific">Actinorugispora endophytica</name>
    <dbReference type="NCBI Taxonomy" id="1605990"/>
    <lineage>
        <taxon>Bacteria</taxon>
        <taxon>Bacillati</taxon>
        <taxon>Actinomycetota</taxon>
        <taxon>Actinomycetes</taxon>
        <taxon>Streptosporangiales</taxon>
        <taxon>Nocardiopsidaceae</taxon>
        <taxon>Actinorugispora</taxon>
    </lineage>
</organism>
<dbReference type="AlphaFoldDB" id="A0A4R6V2I9"/>
<dbReference type="PROSITE" id="PS50943">
    <property type="entry name" value="HTH_CROC1"/>
    <property type="match status" value="1"/>
</dbReference>
<gene>
    <name evidence="2" type="ORF">EV190_1056</name>
</gene>
<dbReference type="RefSeq" id="WP_133741017.1">
    <property type="nucleotide sequence ID" value="NZ_SNYN01000005.1"/>
</dbReference>
<name>A0A4R6V2I9_9ACTN</name>
<evidence type="ECO:0000313" key="3">
    <source>
        <dbReference type="Proteomes" id="UP000295281"/>
    </source>
</evidence>